<dbReference type="AlphaFoldDB" id="A0A4S8JA67"/>
<dbReference type="EMBL" id="PYDT01000006">
    <property type="protein sequence ID" value="THU58541.1"/>
    <property type="molecule type" value="Genomic_DNA"/>
</dbReference>
<reference evidence="1 2" key="1">
    <citation type="journal article" date="2019" name="Nat. Plants">
        <title>Genome sequencing of Musa balbisiana reveals subgenome evolution and function divergence in polyploid bananas.</title>
        <authorList>
            <person name="Yao X."/>
        </authorList>
    </citation>
    <scope>NUCLEOTIDE SEQUENCE [LARGE SCALE GENOMIC DNA]</scope>
    <source>
        <strain evidence="2">cv. DH-PKW</strain>
        <tissue evidence="1">Leaves</tissue>
    </source>
</reference>
<gene>
    <name evidence="1" type="ORF">C4D60_Mb03t15440</name>
</gene>
<keyword evidence="2" id="KW-1185">Reference proteome</keyword>
<evidence type="ECO:0000313" key="1">
    <source>
        <dbReference type="EMBL" id="THU58541.1"/>
    </source>
</evidence>
<protein>
    <submittedName>
        <fullName evidence="1">Uncharacterized protein</fullName>
    </submittedName>
</protein>
<evidence type="ECO:0000313" key="2">
    <source>
        <dbReference type="Proteomes" id="UP000317650"/>
    </source>
</evidence>
<comment type="caution">
    <text evidence="1">The sequence shown here is derived from an EMBL/GenBank/DDBJ whole genome shotgun (WGS) entry which is preliminary data.</text>
</comment>
<accession>A0A4S8JA67</accession>
<proteinExistence type="predicted"/>
<sequence>MLGELGKRIKERQYHRCNSKSIILLQVPRNRVQRRCFQKSTKGPIVLQRDTIPGYYNKPEKKYGVRKSTTYKGKPHSSHARIEKRKHLIRNKSCTLLKR</sequence>
<organism evidence="1 2">
    <name type="scientific">Musa balbisiana</name>
    <name type="common">Banana</name>
    <dbReference type="NCBI Taxonomy" id="52838"/>
    <lineage>
        <taxon>Eukaryota</taxon>
        <taxon>Viridiplantae</taxon>
        <taxon>Streptophyta</taxon>
        <taxon>Embryophyta</taxon>
        <taxon>Tracheophyta</taxon>
        <taxon>Spermatophyta</taxon>
        <taxon>Magnoliopsida</taxon>
        <taxon>Liliopsida</taxon>
        <taxon>Zingiberales</taxon>
        <taxon>Musaceae</taxon>
        <taxon>Musa</taxon>
    </lineage>
</organism>
<dbReference type="Proteomes" id="UP000317650">
    <property type="component" value="Chromosome 3"/>
</dbReference>
<name>A0A4S8JA67_MUSBA</name>